<organism evidence="10">
    <name type="scientific">uncultured Helicobacter sp</name>
    <dbReference type="NCBI Taxonomy" id="175537"/>
    <lineage>
        <taxon>Bacteria</taxon>
        <taxon>Pseudomonadati</taxon>
        <taxon>Campylobacterota</taxon>
        <taxon>Epsilonproteobacteria</taxon>
        <taxon>Campylobacterales</taxon>
        <taxon>Helicobacteraceae</taxon>
        <taxon>Helicobacter</taxon>
        <taxon>environmental samples</taxon>
    </lineage>
</organism>
<dbReference type="Gene3D" id="3.40.50.720">
    <property type="entry name" value="NAD(P)-binding Rossmann-like Domain"/>
    <property type="match status" value="1"/>
</dbReference>
<dbReference type="InterPro" id="IPR046346">
    <property type="entry name" value="Aminoacid_DH-like_N_sf"/>
</dbReference>
<dbReference type="SUPFAM" id="SSF51735">
    <property type="entry name" value="NAD(P)-binding Rossmann-fold domains"/>
    <property type="match status" value="1"/>
</dbReference>
<evidence type="ECO:0000256" key="3">
    <source>
        <dbReference type="ARBA" id="ARBA00022605"/>
    </source>
</evidence>
<dbReference type="GO" id="GO:0050661">
    <property type="term" value="F:NADP binding"/>
    <property type="evidence" value="ECO:0007669"/>
    <property type="project" value="InterPro"/>
</dbReference>
<dbReference type="InterPro" id="IPR006151">
    <property type="entry name" value="Shikm_DH/Glu-tRNA_Rdtase"/>
</dbReference>
<name>A0A650EKT0_9HELI</name>
<evidence type="ECO:0000256" key="6">
    <source>
        <dbReference type="ARBA" id="ARBA00023141"/>
    </source>
</evidence>
<dbReference type="InterPro" id="IPR011342">
    <property type="entry name" value="Shikimate_DH"/>
</dbReference>
<evidence type="ECO:0000256" key="2">
    <source>
        <dbReference type="ARBA" id="ARBA00012962"/>
    </source>
</evidence>
<dbReference type="CDD" id="cd01065">
    <property type="entry name" value="NAD_bind_Shikimate_DH"/>
    <property type="match status" value="1"/>
</dbReference>
<accession>A0A650EKT0</accession>
<proteinExistence type="predicted"/>
<comment type="pathway">
    <text evidence="1">Metabolic intermediate biosynthesis; chorismate biosynthesis; chorismate from D-erythrose 4-phosphate and phosphoenolpyruvate: step 4/7.</text>
</comment>
<dbReference type="PANTHER" id="PTHR21089:SF1">
    <property type="entry name" value="BIFUNCTIONAL 3-DEHYDROQUINATE DEHYDRATASE_SHIKIMATE DEHYDROGENASE, CHLOROPLASTIC"/>
    <property type="match status" value="1"/>
</dbReference>
<evidence type="ECO:0000256" key="1">
    <source>
        <dbReference type="ARBA" id="ARBA00004871"/>
    </source>
</evidence>
<evidence type="ECO:0000256" key="7">
    <source>
        <dbReference type="ARBA" id="ARBA00049442"/>
    </source>
</evidence>
<dbReference type="Pfam" id="PF08501">
    <property type="entry name" value="Shikimate_dh_N"/>
    <property type="match status" value="1"/>
</dbReference>
<dbReference type="InterPro" id="IPR013708">
    <property type="entry name" value="Shikimate_DH-bd_N"/>
</dbReference>
<dbReference type="Pfam" id="PF01488">
    <property type="entry name" value="Shikimate_DH"/>
    <property type="match status" value="1"/>
</dbReference>
<protein>
    <recommendedName>
        <fullName evidence="2">shikimate dehydrogenase (NADP(+))</fullName>
        <ecNumber evidence="2">1.1.1.25</ecNumber>
    </recommendedName>
</protein>
<feature type="domain" description="Quinate/shikimate 5-dehydrogenase/glutamyl-tRNA reductase" evidence="8">
    <location>
        <begin position="116"/>
        <end position="185"/>
    </location>
</feature>
<dbReference type="GO" id="GO:0009423">
    <property type="term" value="P:chorismate biosynthetic process"/>
    <property type="evidence" value="ECO:0007669"/>
    <property type="project" value="UniProtKB-UniPathway"/>
</dbReference>
<dbReference type="GO" id="GO:0008652">
    <property type="term" value="P:amino acid biosynthetic process"/>
    <property type="evidence" value="ECO:0007669"/>
    <property type="project" value="UniProtKB-KW"/>
</dbReference>
<dbReference type="InterPro" id="IPR036291">
    <property type="entry name" value="NAD(P)-bd_dom_sf"/>
</dbReference>
<dbReference type="UniPathway" id="UPA00053">
    <property type="reaction ID" value="UER00087"/>
</dbReference>
<dbReference type="AlphaFoldDB" id="A0A650EKT0"/>
<dbReference type="GO" id="GO:0004764">
    <property type="term" value="F:shikimate 3-dehydrogenase (NADP+) activity"/>
    <property type="evidence" value="ECO:0007669"/>
    <property type="project" value="UniProtKB-EC"/>
</dbReference>
<evidence type="ECO:0000256" key="5">
    <source>
        <dbReference type="ARBA" id="ARBA00023002"/>
    </source>
</evidence>
<dbReference type="EC" id="1.1.1.25" evidence="2"/>
<keyword evidence="3" id="KW-0028">Amino-acid biosynthesis</keyword>
<evidence type="ECO:0000256" key="4">
    <source>
        <dbReference type="ARBA" id="ARBA00022857"/>
    </source>
</evidence>
<dbReference type="GO" id="GO:0019632">
    <property type="term" value="P:shikimate metabolic process"/>
    <property type="evidence" value="ECO:0007669"/>
    <property type="project" value="InterPro"/>
</dbReference>
<evidence type="ECO:0000313" key="10">
    <source>
        <dbReference type="EMBL" id="QGT50243.1"/>
    </source>
</evidence>
<sequence length="270" mass="30432">MLRFFGVFGSPIAHSKSPLLHNDAFHILQNQIHFSGYYSRILLENPSRLREVFCDLGLSGANITIPLKEEAYRQCDEVRGIATHIGACNTWVLDRENRIIGYNTDAQGFYECIKPYRVKTALIIGAGGSAKAVAMILAHHQIATTILNRSSDKLVFFEQKGFETYLSSEFKPIQSYDIVINTTSAGLNHHELPLAESKLRDVFTNAKYAFDLIYGKETPFLTLAKSFDLSCSDGKDMLIYQAALAFEKFCFLDEKVLDTQQIIALMREVL</sequence>
<dbReference type="GO" id="GO:0009073">
    <property type="term" value="P:aromatic amino acid family biosynthetic process"/>
    <property type="evidence" value="ECO:0007669"/>
    <property type="project" value="UniProtKB-KW"/>
</dbReference>
<dbReference type="NCBIfam" id="NF001316">
    <property type="entry name" value="PRK00258.2-5"/>
    <property type="match status" value="1"/>
</dbReference>
<dbReference type="PANTHER" id="PTHR21089">
    <property type="entry name" value="SHIKIMATE DEHYDROGENASE"/>
    <property type="match status" value="1"/>
</dbReference>
<keyword evidence="4" id="KW-0521">NADP</keyword>
<gene>
    <name evidence="10" type="primary">aroE</name>
    <name evidence="10" type="ORF">Helico6505_0750</name>
</gene>
<dbReference type="InterPro" id="IPR022893">
    <property type="entry name" value="Shikimate_DH_fam"/>
</dbReference>
<reference evidence="10" key="1">
    <citation type="journal article" date="2020" name="J. ISSAAS">
        <title>Lactobacilli and other gastrointestinal microbiota of Peromyscus leucopus, reservoir host for agents of Lyme disease and other zoonoses in North America.</title>
        <authorList>
            <person name="Milovic A."/>
            <person name="Bassam K."/>
            <person name="Shao H."/>
            <person name="Chatzistamou I."/>
            <person name="Tufts D.M."/>
            <person name="Diuk-Wasser M."/>
            <person name="Barbour A.G."/>
        </authorList>
    </citation>
    <scope>NUCLEOTIDE SEQUENCE</scope>
    <source>
        <strain evidence="10">LL4</strain>
    </source>
</reference>
<evidence type="ECO:0000259" key="9">
    <source>
        <dbReference type="Pfam" id="PF08501"/>
    </source>
</evidence>
<keyword evidence="5 10" id="KW-0560">Oxidoreductase</keyword>
<dbReference type="GO" id="GO:0005829">
    <property type="term" value="C:cytosol"/>
    <property type="evidence" value="ECO:0007669"/>
    <property type="project" value="TreeGrafter"/>
</dbReference>
<evidence type="ECO:0000259" key="8">
    <source>
        <dbReference type="Pfam" id="PF01488"/>
    </source>
</evidence>
<dbReference type="EMBL" id="MN577568">
    <property type="protein sequence ID" value="QGT50243.1"/>
    <property type="molecule type" value="Genomic_DNA"/>
</dbReference>
<dbReference type="SUPFAM" id="SSF53223">
    <property type="entry name" value="Aminoacid dehydrogenase-like, N-terminal domain"/>
    <property type="match status" value="1"/>
</dbReference>
<feature type="domain" description="Shikimate dehydrogenase substrate binding N-terminal" evidence="9">
    <location>
        <begin position="7"/>
        <end position="90"/>
    </location>
</feature>
<keyword evidence="6" id="KW-0057">Aromatic amino acid biosynthesis</keyword>
<comment type="catalytic activity">
    <reaction evidence="7">
        <text>shikimate + NADP(+) = 3-dehydroshikimate + NADPH + H(+)</text>
        <dbReference type="Rhea" id="RHEA:17737"/>
        <dbReference type="ChEBI" id="CHEBI:15378"/>
        <dbReference type="ChEBI" id="CHEBI:16630"/>
        <dbReference type="ChEBI" id="CHEBI:36208"/>
        <dbReference type="ChEBI" id="CHEBI:57783"/>
        <dbReference type="ChEBI" id="CHEBI:58349"/>
        <dbReference type="EC" id="1.1.1.25"/>
    </reaction>
</comment>
<dbReference type="NCBIfam" id="TIGR00507">
    <property type="entry name" value="aroE"/>
    <property type="match status" value="1"/>
</dbReference>
<dbReference type="Gene3D" id="3.40.50.10860">
    <property type="entry name" value="Leucine Dehydrogenase, chain A, domain 1"/>
    <property type="match status" value="1"/>
</dbReference>